<dbReference type="InterPro" id="IPR007236">
    <property type="entry name" value="SlyX"/>
</dbReference>
<dbReference type="KEGG" id="tvd:SG34_001490"/>
<reference evidence="4 5" key="2">
    <citation type="journal article" date="2022" name="Mar. Drugs">
        <title>Bioassay-Guided Fractionation Leads to the Detection of Cholic Acid Generated by the Rare Thalassomonas sp.</title>
        <authorList>
            <person name="Pheiffer F."/>
            <person name="Schneider Y.K."/>
            <person name="Hansen E.H."/>
            <person name="Andersen J.H."/>
            <person name="Isaksson J."/>
            <person name="Busche T."/>
            <person name="R C."/>
            <person name="Kalinowski J."/>
            <person name="Zyl L.V."/>
            <person name="Trindade M."/>
        </authorList>
    </citation>
    <scope>NUCLEOTIDE SEQUENCE [LARGE SCALE GENOMIC DNA]</scope>
    <source>
        <strain evidence="4 5">XOM25</strain>
    </source>
</reference>
<evidence type="ECO:0000256" key="1">
    <source>
        <dbReference type="HAMAP-Rule" id="MF_00715"/>
    </source>
</evidence>
<evidence type="ECO:0000313" key="4">
    <source>
        <dbReference type="EMBL" id="WDE05642.1"/>
    </source>
</evidence>
<dbReference type="PANTHER" id="PTHR36508:SF1">
    <property type="entry name" value="PROTEIN SLYX"/>
    <property type="match status" value="1"/>
</dbReference>
<dbReference type="Pfam" id="PF04102">
    <property type="entry name" value="SlyX"/>
    <property type="match status" value="1"/>
</dbReference>
<evidence type="ECO:0000256" key="3">
    <source>
        <dbReference type="SAM" id="MobiDB-lite"/>
    </source>
</evidence>
<proteinExistence type="inferred from homology"/>
<keyword evidence="5" id="KW-1185">Reference proteome</keyword>
<dbReference type="EMBL" id="CP059733">
    <property type="protein sequence ID" value="WDE05642.1"/>
    <property type="molecule type" value="Genomic_DNA"/>
</dbReference>
<dbReference type="AlphaFoldDB" id="A0AAE9Z5R1"/>
<dbReference type="PANTHER" id="PTHR36508">
    <property type="entry name" value="PROTEIN SLYX"/>
    <property type="match status" value="1"/>
</dbReference>
<comment type="similarity">
    <text evidence="1">Belongs to the SlyX family.</text>
</comment>
<gene>
    <name evidence="1" type="primary">slyX</name>
    <name evidence="4" type="ORF">SG34_001490</name>
</gene>
<name>A0AAE9Z5R1_9GAMM</name>
<dbReference type="RefSeq" id="WP_044841150.1">
    <property type="nucleotide sequence ID" value="NZ_CP059733.1"/>
</dbReference>
<evidence type="ECO:0000313" key="5">
    <source>
        <dbReference type="Proteomes" id="UP000032352"/>
    </source>
</evidence>
<dbReference type="HAMAP" id="MF_00715">
    <property type="entry name" value="SlyX"/>
    <property type="match status" value="1"/>
</dbReference>
<sequence>MADNTIENPLTVLEERINALEARNVFQDDVIEQLSQELAVHQAQIADLTYQVQVLASRLKENSANQGMKNEVEPPPPHY</sequence>
<reference evidence="4 5" key="1">
    <citation type="journal article" date="2015" name="Genome Announc.">
        <title>Draft Genome Sequences of Marine Isolates of Thalassomonas viridans and Thalassomonas actiniarum.</title>
        <authorList>
            <person name="Olonade I."/>
            <person name="van Zyl L.J."/>
            <person name="Trindade M."/>
        </authorList>
    </citation>
    <scope>NUCLEOTIDE SEQUENCE [LARGE SCALE GENOMIC DNA]</scope>
    <source>
        <strain evidence="4 5">XOM25</strain>
    </source>
</reference>
<protein>
    <recommendedName>
        <fullName evidence="1">Protein SlyX homolog</fullName>
    </recommendedName>
</protein>
<accession>A0AAE9Z5R1</accession>
<evidence type="ECO:0000256" key="2">
    <source>
        <dbReference type="SAM" id="Coils"/>
    </source>
</evidence>
<organism evidence="4 5">
    <name type="scientific">Thalassomonas viridans</name>
    <dbReference type="NCBI Taxonomy" id="137584"/>
    <lineage>
        <taxon>Bacteria</taxon>
        <taxon>Pseudomonadati</taxon>
        <taxon>Pseudomonadota</taxon>
        <taxon>Gammaproteobacteria</taxon>
        <taxon>Alteromonadales</taxon>
        <taxon>Colwelliaceae</taxon>
        <taxon>Thalassomonas</taxon>
    </lineage>
</organism>
<feature type="coiled-coil region" evidence="2">
    <location>
        <begin position="17"/>
        <end position="51"/>
    </location>
</feature>
<feature type="region of interest" description="Disordered" evidence="3">
    <location>
        <begin position="60"/>
        <end position="79"/>
    </location>
</feature>
<dbReference type="Proteomes" id="UP000032352">
    <property type="component" value="Chromosome"/>
</dbReference>
<keyword evidence="2" id="KW-0175">Coiled coil</keyword>